<feature type="chain" id="PRO_5040120286" evidence="1">
    <location>
        <begin position="22"/>
        <end position="128"/>
    </location>
</feature>
<sequence length="128" mass="14717">MFQYFIFTLLNSLTVFPELLPSYTLEGNYDTEKANPQHQSDSQRLEPVLFPPQNDFEKTLSTTNSSPEVNNISQDHHSKIKGFPAYTTRTRAKSQIEEPFINLDLPKTQKKNLTPISICYIIAHQSLK</sequence>
<dbReference type="EMBL" id="AVOT02004223">
    <property type="protein sequence ID" value="MBW0475746.1"/>
    <property type="molecule type" value="Genomic_DNA"/>
</dbReference>
<keyword evidence="3" id="KW-1185">Reference proteome</keyword>
<accession>A0A9Q3C3T1</accession>
<reference evidence="2" key="1">
    <citation type="submission" date="2021-03" db="EMBL/GenBank/DDBJ databases">
        <title>Draft genome sequence of rust myrtle Austropuccinia psidii MF-1, a brazilian biotype.</title>
        <authorList>
            <person name="Quecine M.C."/>
            <person name="Pachon D.M.R."/>
            <person name="Bonatelli M.L."/>
            <person name="Correr F.H."/>
            <person name="Franceschini L.M."/>
            <person name="Leite T.F."/>
            <person name="Margarido G.R.A."/>
            <person name="Almeida C.A."/>
            <person name="Ferrarezi J.A."/>
            <person name="Labate C.A."/>
        </authorList>
    </citation>
    <scope>NUCLEOTIDE SEQUENCE</scope>
    <source>
        <strain evidence="2">MF-1</strain>
    </source>
</reference>
<dbReference type="Proteomes" id="UP000765509">
    <property type="component" value="Unassembled WGS sequence"/>
</dbReference>
<keyword evidence="1" id="KW-0732">Signal</keyword>
<organism evidence="2 3">
    <name type="scientific">Austropuccinia psidii MF-1</name>
    <dbReference type="NCBI Taxonomy" id="1389203"/>
    <lineage>
        <taxon>Eukaryota</taxon>
        <taxon>Fungi</taxon>
        <taxon>Dikarya</taxon>
        <taxon>Basidiomycota</taxon>
        <taxon>Pucciniomycotina</taxon>
        <taxon>Pucciniomycetes</taxon>
        <taxon>Pucciniales</taxon>
        <taxon>Sphaerophragmiaceae</taxon>
        <taxon>Austropuccinia</taxon>
    </lineage>
</organism>
<protein>
    <submittedName>
        <fullName evidence="2">Uncharacterized protein</fullName>
    </submittedName>
</protein>
<name>A0A9Q3C3T1_9BASI</name>
<evidence type="ECO:0000256" key="1">
    <source>
        <dbReference type="SAM" id="SignalP"/>
    </source>
</evidence>
<proteinExistence type="predicted"/>
<dbReference type="AlphaFoldDB" id="A0A9Q3C3T1"/>
<evidence type="ECO:0000313" key="3">
    <source>
        <dbReference type="Proteomes" id="UP000765509"/>
    </source>
</evidence>
<feature type="signal peptide" evidence="1">
    <location>
        <begin position="1"/>
        <end position="21"/>
    </location>
</feature>
<comment type="caution">
    <text evidence="2">The sequence shown here is derived from an EMBL/GenBank/DDBJ whole genome shotgun (WGS) entry which is preliminary data.</text>
</comment>
<gene>
    <name evidence="2" type="ORF">O181_015461</name>
</gene>
<evidence type="ECO:0000313" key="2">
    <source>
        <dbReference type="EMBL" id="MBW0475746.1"/>
    </source>
</evidence>